<accession>A0A4S3JP10</accession>
<evidence type="ECO:0000313" key="10">
    <source>
        <dbReference type="EMBL" id="THC96528.1"/>
    </source>
</evidence>
<dbReference type="AlphaFoldDB" id="A0A4S3JP10"/>
<dbReference type="VEuPathDB" id="FungiDB:EYZ11_003972"/>
<keyword evidence="2" id="KW-0813">Transport</keyword>
<gene>
    <name evidence="9" type="ORF">ATNIH1004_000673</name>
    <name evidence="10" type="ORF">EYZ11_003972</name>
</gene>
<feature type="transmembrane region" description="Helical" evidence="7">
    <location>
        <begin position="394"/>
        <end position="419"/>
    </location>
</feature>
<dbReference type="GeneID" id="54323375"/>
<feature type="transmembrane region" description="Helical" evidence="7">
    <location>
        <begin position="198"/>
        <end position="221"/>
    </location>
</feature>
<feature type="domain" description="Major facilitator superfamily (MFS) profile" evidence="8">
    <location>
        <begin position="106"/>
        <end position="534"/>
    </location>
</feature>
<evidence type="ECO:0000256" key="4">
    <source>
        <dbReference type="ARBA" id="ARBA00022989"/>
    </source>
</evidence>
<evidence type="ECO:0000256" key="6">
    <source>
        <dbReference type="SAM" id="MobiDB-lite"/>
    </source>
</evidence>
<dbReference type="FunFam" id="1.20.1250.20:FF:000106">
    <property type="entry name" value="MFS transporter, putative"/>
    <property type="match status" value="1"/>
</dbReference>
<evidence type="ECO:0000313" key="12">
    <source>
        <dbReference type="Proteomes" id="UP000324241"/>
    </source>
</evidence>
<evidence type="ECO:0000313" key="11">
    <source>
        <dbReference type="Proteomes" id="UP000308092"/>
    </source>
</evidence>
<protein>
    <recommendedName>
        <fullName evidence="8">Major facilitator superfamily (MFS) profile domain-containing protein</fullName>
    </recommendedName>
</protein>
<feature type="transmembrane region" description="Helical" evidence="7">
    <location>
        <begin position="473"/>
        <end position="494"/>
    </location>
</feature>
<dbReference type="SUPFAM" id="SSF103473">
    <property type="entry name" value="MFS general substrate transporter"/>
    <property type="match status" value="1"/>
</dbReference>
<evidence type="ECO:0000256" key="7">
    <source>
        <dbReference type="SAM" id="Phobius"/>
    </source>
</evidence>
<dbReference type="InterPro" id="IPR011701">
    <property type="entry name" value="MFS"/>
</dbReference>
<keyword evidence="4 7" id="KW-1133">Transmembrane helix</keyword>
<dbReference type="RefSeq" id="XP_033431138.1">
    <property type="nucleotide sequence ID" value="XM_033565381.1"/>
</dbReference>
<name>A0A4S3JP10_9EURO</name>
<dbReference type="EMBL" id="SOSA01000109">
    <property type="protein sequence ID" value="THC96528.1"/>
    <property type="molecule type" value="Genomic_DNA"/>
</dbReference>
<feature type="transmembrane region" description="Helical" evidence="7">
    <location>
        <begin position="233"/>
        <end position="254"/>
    </location>
</feature>
<dbReference type="Pfam" id="PF07690">
    <property type="entry name" value="MFS_1"/>
    <property type="match status" value="1"/>
</dbReference>
<dbReference type="Proteomes" id="UP000324241">
    <property type="component" value="Unassembled WGS sequence"/>
</dbReference>
<comment type="caution">
    <text evidence="10">The sequence shown here is derived from an EMBL/GenBank/DDBJ whole genome shotgun (WGS) entry which is preliminary data.</text>
</comment>
<dbReference type="InterPro" id="IPR020846">
    <property type="entry name" value="MFS_dom"/>
</dbReference>
<proteinExistence type="predicted"/>
<dbReference type="OrthoDB" id="1935484at2759"/>
<dbReference type="GO" id="GO:0016020">
    <property type="term" value="C:membrane"/>
    <property type="evidence" value="ECO:0007669"/>
    <property type="project" value="UniProtKB-SubCell"/>
</dbReference>
<keyword evidence="11" id="KW-1185">Reference proteome</keyword>
<keyword evidence="3 7" id="KW-0812">Transmembrane</keyword>
<dbReference type="InterPro" id="IPR036259">
    <property type="entry name" value="MFS_trans_sf"/>
</dbReference>
<dbReference type="PROSITE" id="PS50850">
    <property type="entry name" value="MFS"/>
    <property type="match status" value="1"/>
</dbReference>
<reference evidence="10 11" key="1">
    <citation type="submission" date="2019-03" db="EMBL/GenBank/DDBJ databases">
        <title>The genome sequence of a newly discovered highly antifungal drug resistant Aspergillus species, Aspergillus tanneri NIH 1004.</title>
        <authorList>
            <person name="Mounaud S."/>
            <person name="Singh I."/>
            <person name="Joardar V."/>
            <person name="Pakala S."/>
            <person name="Pakala S."/>
            <person name="Venepally P."/>
            <person name="Hoover J."/>
            <person name="Nierman W."/>
            <person name="Chung J."/>
            <person name="Losada L."/>
        </authorList>
    </citation>
    <scope>NUCLEOTIDE SEQUENCE [LARGE SCALE GENOMIC DNA]</scope>
    <source>
        <strain evidence="10 11">NIH1004</strain>
    </source>
</reference>
<feature type="region of interest" description="Disordered" evidence="6">
    <location>
        <begin position="1"/>
        <end position="38"/>
    </location>
</feature>
<organism evidence="10 11">
    <name type="scientific">Aspergillus tanneri</name>
    <dbReference type="NCBI Taxonomy" id="1220188"/>
    <lineage>
        <taxon>Eukaryota</taxon>
        <taxon>Fungi</taxon>
        <taxon>Dikarya</taxon>
        <taxon>Ascomycota</taxon>
        <taxon>Pezizomycotina</taxon>
        <taxon>Eurotiomycetes</taxon>
        <taxon>Eurotiomycetidae</taxon>
        <taxon>Eurotiales</taxon>
        <taxon>Aspergillaceae</taxon>
        <taxon>Aspergillus</taxon>
        <taxon>Aspergillus subgen. Circumdati</taxon>
    </lineage>
</organism>
<feature type="compositionally biased region" description="Basic and acidic residues" evidence="6">
    <location>
        <begin position="9"/>
        <end position="30"/>
    </location>
</feature>
<evidence type="ECO:0000259" key="8">
    <source>
        <dbReference type="PROSITE" id="PS50850"/>
    </source>
</evidence>
<comment type="subcellular location">
    <subcellularLocation>
        <location evidence="1">Membrane</location>
        <topology evidence="1">Multi-pass membrane protein</topology>
    </subcellularLocation>
</comment>
<dbReference type="PANTHER" id="PTHR43791:SF65">
    <property type="entry name" value="MAJOR FACILITATOR SUPERFAMILY (MFS) PROFILE DOMAIN-CONTAINING PROTEIN-RELATED"/>
    <property type="match status" value="1"/>
</dbReference>
<dbReference type="GO" id="GO:0022857">
    <property type="term" value="F:transmembrane transporter activity"/>
    <property type="evidence" value="ECO:0007669"/>
    <property type="project" value="InterPro"/>
</dbReference>
<dbReference type="PANTHER" id="PTHR43791">
    <property type="entry name" value="PERMEASE-RELATED"/>
    <property type="match status" value="1"/>
</dbReference>
<feature type="transmembrane region" description="Helical" evidence="7">
    <location>
        <begin position="439"/>
        <end position="461"/>
    </location>
</feature>
<sequence>MSLAIARSPIEHSPIDDVEEKAQVRVRESPDALGDPDDARHFWFQREKNSSRSNAIATQPSVYDDPDLAETYQPPSSWENIHRFDPSARWTWKEENKVVAKIDLRIMVLACVMVVALELDRCNVQQANADSFLDDLNITRDDYNLGNTLYRLFYLLSELPAQVIGKSIGVDRWIPLQMTTWSIVAIAQFWLRNRTSFLICRALIGVLSGGFTPTMILYLSYFYKHHELSVRLGFWYAASSLADIVAGLLAYGILHLRGVDGYAGWRWLFLIEGLFTLTLGLLAFLMLPPSVTQTAHWARGRNGWFTPREETILVNRIVREDPSKCTANRRHFFTPRDVWCSIMDFDLWPLYLLGLTFMTPWTTVSQYFTLFLIDYGFNTFQAVLLSIPYNVMDVILRLVLVYAAETFGSIALMGALAQVWMLPMLLYMIVVDFSQVNKWVAWTILTLFLSHPSAHALQAGWNSRNSNSVRSRAVSAAIYNMCVQLSGIIASNIYQDDDSQEYSKGNRVLLGLTVSNIFFYIATKVYYVLRNRYRDQKWRAMTEDQRVEYIATTEDQGNKRLEFRFAH</sequence>
<keyword evidence="5 7" id="KW-0472">Membrane</keyword>
<evidence type="ECO:0000256" key="1">
    <source>
        <dbReference type="ARBA" id="ARBA00004141"/>
    </source>
</evidence>
<evidence type="ECO:0000256" key="2">
    <source>
        <dbReference type="ARBA" id="ARBA00022448"/>
    </source>
</evidence>
<feature type="transmembrane region" description="Helical" evidence="7">
    <location>
        <begin position="351"/>
        <end position="373"/>
    </location>
</feature>
<dbReference type="EMBL" id="QUQM01000002">
    <property type="protein sequence ID" value="KAA8651777.1"/>
    <property type="molecule type" value="Genomic_DNA"/>
</dbReference>
<evidence type="ECO:0000256" key="3">
    <source>
        <dbReference type="ARBA" id="ARBA00022692"/>
    </source>
</evidence>
<reference evidence="9 12" key="2">
    <citation type="submission" date="2019-08" db="EMBL/GenBank/DDBJ databases">
        <title>The genome sequence of a newly discovered highly antifungal drug resistant Aspergillus species, Aspergillus tanneri NIH 1004.</title>
        <authorList>
            <person name="Mounaud S."/>
            <person name="Singh I."/>
            <person name="Joardar V."/>
            <person name="Pakala S."/>
            <person name="Pakala S."/>
            <person name="Venepally P."/>
            <person name="Chung J.K."/>
            <person name="Losada L."/>
            <person name="Nierman W.C."/>
        </authorList>
    </citation>
    <scope>NUCLEOTIDE SEQUENCE [LARGE SCALE GENOMIC DNA]</scope>
    <source>
        <strain evidence="9 12">NIH1004</strain>
    </source>
</reference>
<evidence type="ECO:0000256" key="5">
    <source>
        <dbReference type="ARBA" id="ARBA00023136"/>
    </source>
</evidence>
<dbReference type="Proteomes" id="UP000308092">
    <property type="component" value="Unassembled WGS sequence"/>
</dbReference>
<feature type="transmembrane region" description="Helical" evidence="7">
    <location>
        <begin position="266"/>
        <end position="287"/>
    </location>
</feature>
<dbReference type="Gene3D" id="1.20.1250.20">
    <property type="entry name" value="MFS general substrate transporter like domains"/>
    <property type="match status" value="1"/>
</dbReference>
<feature type="transmembrane region" description="Helical" evidence="7">
    <location>
        <begin position="509"/>
        <end position="529"/>
    </location>
</feature>
<evidence type="ECO:0000313" key="9">
    <source>
        <dbReference type="EMBL" id="KAA8651777.1"/>
    </source>
</evidence>